<accession>A0A2T7A126</accession>
<sequence length="95" mass="11424">MELPRMSWDPWRGGRLERLLLKTFSERIYGNFSKPCHIVSCLSDRALIPFCLFWSFFLLLPSFFDSTFHFCFYLFGGGWFHWVGVFSFFSFQRIV</sequence>
<protein>
    <submittedName>
        <fullName evidence="2">Uncharacterized protein</fullName>
    </submittedName>
</protein>
<dbReference type="AlphaFoldDB" id="A0A2T7A126"/>
<keyword evidence="3" id="KW-1185">Reference proteome</keyword>
<organism evidence="2 3">
    <name type="scientific">Tuber borchii</name>
    <name type="common">White truffle</name>
    <dbReference type="NCBI Taxonomy" id="42251"/>
    <lineage>
        <taxon>Eukaryota</taxon>
        <taxon>Fungi</taxon>
        <taxon>Dikarya</taxon>
        <taxon>Ascomycota</taxon>
        <taxon>Pezizomycotina</taxon>
        <taxon>Pezizomycetes</taxon>
        <taxon>Pezizales</taxon>
        <taxon>Tuberaceae</taxon>
        <taxon>Tuber</taxon>
    </lineage>
</organism>
<proteinExistence type="predicted"/>
<feature type="transmembrane region" description="Helical" evidence="1">
    <location>
        <begin position="70"/>
        <end position="91"/>
    </location>
</feature>
<evidence type="ECO:0000313" key="2">
    <source>
        <dbReference type="EMBL" id="PUU81443.1"/>
    </source>
</evidence>
<gene>
    <name evidence="2" type="ORF">B9Z19DRAFT_611588</name>
</gene>
<comment type="caution">
    <text evidence="2">The sequence shown here is derived from an EMBL/GenBank/DDBJ whole genome shotgun (WGS) entry which is preliminary data.</text>
</comment>
<keyword evidence="1" id="KW-1133">Transmembrane helix</keyword>
<feature type="transmembrane region" description="Helical" evidence="1">
    <location>
        <begin position="46"/>
        <end position="64"/>
    </location>
</feature>
<reference evidence="2 3" key="1">
    <citation type="submission" date="2017-04" db="EMBL/GenBank/DDBJ databases">
        <title>Draft genome sequence of Tuber borchii Vittad., a whitish edible truffle.</title>
        <authorList>
            <consortium name="DOE Joint Genome Institute"/>
            <person name="Murat C."/>
            <person name="Kuo A."/>
            <person name="Barry K.W."/>
            <person name="Clum A."/>
            <person name="Dockter R.B."/>
            <person name="Fauchery L."/>
            <person name="Iotti M."/>
            <person name="Kohler A."/>
            <person name="Labutti K."/>
            <person name="Lindquist E.A."/>
            <person name="Lipzen A."/>
            <person name="Ohm R.A."/>
            <person name="Wang M."/>
            <person name="Grigoriev I.V."/>
            <person name="Zambonelli A."/>
            <person name="Martin F.M."/>
        </authorList>
    </citation>
    <scope>NUCLEOTIDE SEQUENCE [LARGE SCALE GENOMIC DNA]</scope>
    <source>
        <strain evidence="2 3">Tbo3840</strain>
    </source>
</reference>
<name>A0A2T7A126_TUBBO</name>
<keyword evidence="1" id="KW-0812">Transmembrane</keyword>
<evidence type="ECO:0000256" key="1">
    <source>
        <dbReference type="SAM" id="Phobius"/>
    </source>
</evidence>
<evidence type="ECO:0000313" key="3">
    <source>
        <dbReference type="Proteomes" id="UP000244722"/>
    </source>
</evidence>
<dbReference type="Proteomes" id="UP000244722">
    <property type="component" value="Unassembled WGS sequence"/>
</dbReference>
<keyword evidence="1" id="KW-0472">Membrane</keyword>
<dbReference type="EMBL" id="NESQ01000045">
    <property type="protein sequence ID" value="PUU81443.1"/>
    <property type="molecule type" value="Genomic_DNA"/>
</dbReference>